<dbReference type="Proteomes" id="UP001165960">
    <property type="component" value="Unassembled WGS sequence"/>
</dbReference>
<sequence length="950" mass="106243">MEGAVNLIILGILFHLIYIFSIFDIYFTSPLVHGMQPYKLDLSSLPLDGSKTSYADFDFKPPAKRIVLIVGDGMRADALFNQDGVKTAPHIHQLIRTRASFGVSHTRVPTESRPGHVAIIGGFYEDVSAITKGWKLNPINFDSLFNQSSITFSFGSPDILPMFQLGASDTARVNTSMYTSEDENFAKDPAWLDTWVFEHVDLMLDQASEDPELDAKLRGDGVVIFLHLLGMDTAGHASRPGSEACRNVLANLDKSLARFEERLEAFYNDSRTSYLLTSDHGMGNQGSHGDGHPDNTRTPLVAWGAGIQPATKSPMKGHDSFTANWDVAQYWRKDVMQADIAPLMASLIGVNYPMNSVGILPLDYLTATDAFKATSALVNARQICAQYNVKLELKMRHEIFFKPFLPLSSPTTQPESQLQHISTLILEGKYTEAERLSVELINVTIEGLRYLQTYDWLFLRSIVSSGYAGWILYCIAFLLKANPTLASRRPSSMPRTFIHCLGIFLGGVMAVQRSPLWYYLYLAFPIFFWDRFFLHGHSVVIAIKDSWRRGSFNQGMVSMVLALVALELLVVSYFKREILSLGLGACALWPWMTVSSHAKQRHSTLLLQWTLACLAASVFPFLPVEKEESRGLLFLGGVVILMIGGAAYQSAPKLTLNALQKPGQDDVVQAKDIRRSLSIQMSLVALSIFQMWVSSGYLQSRQLVPSIVHLAGWFSIVASIAYLVASTRSSNHYVYRLLTIFLGFSPSYIILSISYEVLFYVVFFAILILWLSLEQVIYESSNLPSFVKKVGLDAYRPISLGDLRPAVMFLFFINLAFFGTGNIASISSFSLQAVFRLTVEFDAFLMGALLVYKILTPFFLLASHYALAGSALCLQPLAPFLLVLSISDVMTLNFFYLVRDEGSWLDIGTSISHFAIVSLFSLFVSLLYLWSYWLTRRAILRPNKALLRQD</sequence>
<protein>
    <submittedName>
        <fullName evidence="1">Glycosyl phosphatidyl inositol anchor synthesis</fullName>
    </submittedName>
</protein>
<name>A0ACC2USD5_9FUNG</name>
<proteinExistence type="predicted"/>
<gene>
    <name evidence="1" type="primary">MCD4_1</name>
    <name evidence="1" type="ORF">DSO57_1010179</name>
</gene>
<reference evidence="1" key="1">
    <citation type="submission" date="2022-04" db="EMBL/GenBank/DDBJ databases">
        <title>Genome of the entomopathogenic fungus Entomophthora muscae.</title>
        <authorList>
            <person name="Elya C."/>
            <person name="Lovett B.R."/>
            <person name="Lee E."/>
            <person name="Macias A.M."/>
            <person name="Hajek A.E."/>
            <person name="De Bivort B.L."/>
            <person name="Kasson M.T."/>
            <person name="De Fine Licht H.H."/>
            <person name="Stajich J.E."/>
        </authorList>
    </citation>
    <scope>NUCLEOTIDE SEQUENCE</scope>
    <source>
        <strain evidence="1">Berkeley</strain>
    </source>
</reference>
<evidence type="ECO:0000313" key="1">
    <source>
        <dbReference type="EMBL" id="KAJ9089682.1"/>
    </source>
</evidence>
<organism evidence="1 2">
    <name type="scientific">Entomophthora muscae</name>
    <dbReference type="NCBI Taxonomy" id="34485"/>
    <lineage>
        <taxon>Eukaryota</taxon>
        <taxon>Fungi</taxon>
        <taxon>Fungi incertae sedis</taxon>
        <taxon>Zoopagomycota</taxon>
        <taxon>Entomophthoromycotina</taxon>
        <taxon>Entomophthoromycetes</taxon>
        <taxon>Entomophthorales</taxon>
        <taxon>Entomophthoraceae</taxon>
        <taxon>Entomophthora</taxon>
    </lineage>
</organism>
<comment type="caution">
    <text evidence="1">The sequence shown here is derived from an EMBL/GenBank/DDBJ whole genome shotgun (WGS) entry which is preliminary data.</text>
</comment>
<accession>A0ACC2USD5</accession>
<evidence type="ECO:0000313" key="2">
    <source>
        <dbReference type="Proteomes" id="UP001165960"/>
    </source>
</evidence>
<keyword evidence="2" id="KW-1185">Reference proteome</keyword>
<dbReference type="EMBL" id="QTSX02000033">
    <property type="protein sequence ID" value="KAJ9089682.1"/>
    <property type="molecule type" value="Genomic_DNA"/>
</dbReference>